<gene>
    <name evidence="7" type="ORF">PT015_07785</name>
</gene>
<evidence type="ECO:0000313" key="8">
    <source>
        <dbReference type="Proteomes" id="UP001236585"/>
    </source>
</evidence>
<dbReference type="SMART" id="SM00382">
    <property type="entry name" value="AAA"/>
    <property type="match status" value="2"/>
</dbReference>
<evidence type="ECO:0000256" key="5">
    <source>
        <dbReference type="SAM" id="Phobius"/>
    </source>
</evidence>
<name>A0ABY8W4E8_9MYCO</name>
<dbReference type="InterPro" id="IPR003439">
    <property type="entry name" value="ABC_transporter-like_ATP-bd"/>
</dbReference>
<keyword evidence="5" id="KW-1133">Transmembrane helix</keyword>
<feature type="transmembrane region" description="Helical" evidence="5">
    <location>
        <begin position="111"/>
        <end position="135"/>
    </location>
</feature>
<organism evidence="7 8">
    <name type="scientific">Candidatus Mycobacterium wuenschmannii</name>
    <dbReference type="NCBI Taxonomy" id="3027808"/>
    <lineage>
        <taxon>Bacteria</taxon>
        <taxon>Bacillati</taxon>
        <taxon>Actinomycetota</taxon>
        <taxon>Actinomycetes</taxon>
        <taxon>Mycobacteriales</taxon>
        <taxon>Mycobacteriaceae</taxon>
        <taxon>Mycobacterium</taxon>
    </lineage>
</organism>
<dbReference type="Proteomes" id="UP001236585">
    <property type="component" value="Chromosome"/>
</dbReference>
<keyword evidence="5" id="KW-0472">Membrane</keyword>
<keyword evidence="5" id="KW-0812">Transmembrane</keyword>
<accession>A0ABY8W4E8</accession>
<feature type="transmembrane region" description="Helical" evidence="5">
    <location>
        <begin position="64"/>
        <end position="90"/>
    </location>
</feature>
<dbReference type="InterPro" id="IPR027417">
    <property type="entry name" value="P-loop_NTPase"/>
</dbReference>
<keyword evidence="8" id="KW-1185">Reference proteome</keyword>
<comment type="similarity">
    <text evidence="1">Belongs to the ABC transporter superfamily.</text>
</comment>
<dbReference type="Gene3D" id="3.40.50.300">
    <property type="entry name" value="P-loop containing nucleotide triphosphate hydrolases"/>
    <property type="match status" value="2"/>
</dbReference>
<dbReference type="InterPro" id="IPR050095">
    <property type="entry name" value="ECF_ABC_transporter_ATP-bd"/>
</dbReference>
<dbReference type="InterPro" id="IPR003593">
    <property type="entry name" value="AAA+_ATPase"/>
</dbReference>
<dbReference type="GO" id="GO:0005524">
    <property type="term" value="F:ATP binding"/>
    <property type="evidence" value="ECO:0007669"/>
    <property type="project" value="UniProtKB-KW"/>
</dbReference>
<dbReference type="EMBL" id="CP126981">
    <property type="protein sequence ID" value="WIM89332.1"/>
    <property type="molecule type" value="Genomic_DNA"/>
</dbReference>
<proteinExistence type="inferred from homology"/>
<dbReference type="InterPro" id="IPR017871">
    <property type="entry name" value="ABC_transporter-like_CS"/>
</dbReference>
<evidence type="ECO:0000259" key="6">
    <source>
        <dbReference type="PROSITE" id="PS50893"/>
    </source>
</evidence>
<keyword evidence="4 7" id="KW-0067">ATP-binding</keyword>
<evidence type="ECO:0000256" key="1">
    <source>
        <dbReference type="ARBA" id="ARBA00005417"/>
    </source>
</evidence>
<dbReference type="SUPFAM" id="SSF52540">
    <property type="entry name" value="P-loop containing nucleoside triphosphate hydrolases"/>
    <property type="match status" value="2"/>
</dbReference>
<dbReference type="Pfam" id="PF00005">
    <property type="entry name" value="ABC_tran"/>
    <property type="match status" value="2"/>
</dbReference>
<evidence type="ECO:0000256" key="3">
    <source>
        <dbReference type="ARBA" id="ARBA00022741"/>
    </source>
</evidence>
<evidence type="ECO:0000313" key="7">
    <source>
        <dbReference type="EMBL" id="WIM89332.1"/>
    </source>
</evidence>
<evidence type="ECO:0000256" key="2">
    <source>
        <dbReference type="ARBA" id="ARBA00022448"/>
    </source>
</evidence>
<sequence>MNATRPASGTPTSRSLRPGELAQASVMAALCAATAIISIVVPFAGALSLLGTVPMGLLAYRYRIRVLVAATVAAGLIAFLIAGLGGLITVGNSAYVGGLTGVVKRRGRGTGTVVVVSVLAGAVFNVFAVAALALLSRLRHLIFDAITANVDGFATVLRSLGQFARSHPFPQSERIGKNLETAAHSMQWLLAEALHYWPWLIFINGIFSIVVVSLIGWWALSRVLDRMRGIPDVHKLDAPVDSAPVGPVPVRLNQVRFRYPNTDHDALRPVNLEVKAGEHLAITGANGSGKTTLMLVLAGREPTSGTIDRPGSVGLGRIGGTAVVMQHPESQVLGTRVADDVVWGLPPGTKTDVAELLREVGLDSHAERDTGSLSGGELQRLAVAAALAREPALLIADEVTSMVDQEGRDALLGVLSGLKRQHRTSVVHITHYNNEAESADSTINLSESGDNTNMVETIAAPVVVSAAAQASGPAILEVSGVSHEYNSGTPWAKAALRDVTFAVHQGDGLLIHGGNGSGKSTLAWILAGLTVPTAGTCLVGGRPAHEQVGAVALSFQAARLQLMRSRVDLEVASAAGFSPKDHDRVAQALAVVGLDSGLGKRRIDQLSGGQMRRVVLAGLLARSPRALILDEPLAGLDAETQRGLVRLLEELRREQGLTVVVISHDFAGLEELCPHTLDLRDGVLHAVSTAAEGVS</sequence>
<reference evidence="7 8" key="1">
    <citation type="journal article" date="2023" name="Microbiol. Resour. Announc.">
        <title>Complete Genome Sequence of Mycobacterium wuenschmanii, a novel Nontuberculous Mycobacterium Isolated from a captive population of Amazon Milk Frogs.</title>
        <authorList>
            <person name="Hicks J."/>
            <person name="Zeineldin M."/>
            <person name="Ward H."/>
            <person name="Wuenschmann A."/>
            <person name="Camp P."/>
            <person name="Farrell D."/>
            <person name="Lehman K."/>
            <person name="Thacker T."/>
            <person name="Cuthbert E."/>
        </authorList>
    </citation>
    <scope>NUCLEOTIDE SEQUENCE [LARGE SCALE GENOMIC DNA]</scope>
    <source>
        <strain evidence="7 8">Wuenschmanii</strain>
    </source>
</reference>
<dbReference type="PROSITE" id="PS50893">
    <property type="entry name" value="ABC_TRANSPORTER_2"/>
    <property type="match status" value="2"/>
</dbReference>
<feature type="domain" description="ABC transporter" evidence="6">
    <location>
        <begin position="250"/>
        <end position="472"/>
    </location>
</feature>
<keyword evidence="3" id="KW-0547">Nucleotide-binding</keyword>
<dbReference type="InterPro" id="IPR015856">
    <property type="entry name" value="ABC_transpr_CbiO/EcfA_su"/>
</dbReference>
<keyword evidence="2" id="KW-0813">Transport</keyword>
<feature type="transmembrane region" description="Helical" evidence="5">
    <location>
        <begin position="21"/>
        <end position="44"/>
    </location>
</feature>
<feature type="transmembrane region" description="Helical" evidence="5">
    <location>
        <begin position="196"/>
        <end position="220"/>
    </location>
</feature>
<protein>
    <submittedName>
        <fullName evidence="7">ATP-binding cassette domain-containing protein</fullName>
    </submittedName>
</protein>
<evidence type="ECO:0000256" key="4">
    <source>
        <dbReference type="ARBA" id="ARBA00022840"/>
    </source>
</evidence>
<dbReference type="PANTHER" id="PTHR43553:SF24">
    <property type="entry name" value="ENERGY-COUPLING FACTOR TRANSPORTER ATP-BINDING PROTEIN ECFA1"/>
    <property type="match status" value="1"/>
</dbReference>
<dbReference type="PANTHER" id="PTHR43553">
    <property type="entry name" value="HEAVY METAL TRANSPORTER"/>
    <property type="match status" value="1"/>
</dbReference>
<feature type="domain" description="ABC transporter" evidence="6">
    <location>
        <begin position="476"/>
        <end position="694"/>
    </location>
</feature>
<dbReference type="CDD" id="cd03225">
    <property type="entry name" value="ABC_cobalt_CbiO_domain1"/>
    <property type="match status" value="2"/>
</dbReference>
<dbReference type="RefSeq" id="WP_285190057.1">
    <property type="nucleotide sequence ID" value="NZ_CP126981.1"/>
</dbReference>
<dbReference type="PROSITE" id="PS00211">
    <property type="entry name" value="ABC_TRANSPORTER_1"/>
    <property type="match status" value="2"/>
</dbReference>